<dbReference type="PANTHER" id="PTHR36251:SF2">
    <property type="entry name" value="GIFSY-2 PROPHAGE HOST SPECIFICITY PROTEIN J, PHAGE LAMBDA"/>
    <property type="match status" value="1"/>
</dbReference>
<gene>
    <name evidence="4" type="ORF">IM816_05900</name>
</gene>
<sequence length="1310" mass="140390">MQSTVVEITDWARPQIGRELHQVRGRLRIDTQLRRQGLIVGRGRHMRRVKPFVVTTNGKDYLLQADWKRCLKDGEVLLVIAAPPAGGGGGSRILAILAIVALSIFTAGAATAALAAAGASAGVAAAGGAIAGALVTTLGNMLVNAIMPPPKPPSGQNRGSTSPNYSIGAQGNTARLMESMPVLYGRFRIYPDYAAQPYTDYRGNDQYLYQLFVITQGKMQIEEIRIDETNVDSFSDVRYEVIPPGGQLTLFPDNIVTSEAVAGIQLEKPSDGGDWSGPFVTNPPETQATRIGIDVGWPGGLYRYNDEGKKRTANSPWTAQAQRIDDEGNALGDWFTLINENKSSDSEKPIYTSFTFDVPAGRYQVRLRQNQPADLNGQVVNMMTWQSLKGYLPSQLTYGDCTMLAMVIKAGAQVNGQTSRKVNVIGTRILPVWNGSVWAEQPTRNPAWALADAFRNTTYGRGWADNRINLDGLLAEAQTWAARGDTYDGVFDTKVTLWDAVTQIARAGRALPMYFAGVVEIIRDAPRQVPTLMLTPDEIVQGSFKIDYVYPTFDSPDYVIVEYTNPNTWQPQTVPCALTGSAKLRPKNVQLPGVISRDQAFREGMYMAASNRDQRKFITVTVEMDGYIPRYGDRIDIAHDVPQWGISGRIVGYDEATGVLTTSEPVAWYAGQNHFVALRALDGSVQGPYKVLQGDDLFHMVLTGLTQQQKDALWISDGSHAEPTSFSFGPGSQQFQSCLLLRATPQGDDHVELYMVNYAPSVYLAEVNADVPPPGSPSLLTPASGAPDVGDIGLNQNEGSQTVHLWVPPVAGAVAYEFEISYDGGVTWVPVGVSVYNYIDAVIPPGTWIVRARAIGASGIPGGWNQNPVTVDGKPWPLGALQSLTCFELVMAIRLVWAMPTGFDVLDAASTEIRVGTTNNFALSSFLAEVAYPTATYTHNTNTAGEEYFFWARLTSKSGNDPGPWIGPVVGQTSTDATAILAVLTGKISSTQLAQDLLAKIETGAEFAAYLNAPDWAAGTAYAASTIVSHSGRLWRAAQAVPSGGPEPGTSPAFWEDVGSIAQTAYGQAATIHDTTLKVSDLDGQVQGVASQVDALEVTSGIPVKAGADTTPAGANTRRAGIYTYSVTRVDGDLAEAIKTETLSAQVNTYSASIQTIQQAQATTDGKVSASQVVKVQVAANGQTYLAGIAIGVDYSGGTVTSQVLVNAATFAVFDASSGSPPTIFPFVIQGGQVFINQALIGTGWITNAMIGNAIQSTAVDSTGQPLWSLNKTTGLVMRGSGSGWRTERDGAGARLYDGNGVLRFRWGAW</sequence>
<dbReference type="EMBL" id="CP063231">
    <property type="protein sequence ID" value="URL59629.1"/>
    <property type="molecule type" value="Genomic_DNA"/>
</dbReference>
<keyword evidence="2" id="KW-0472">Membrane</keyword>
<dbReference type="NCBIfam" id="NF040662">
    <property type="entry name" value="attach_TipJ_rel"/>
    <property type="match status" value="1"/>
</dbReference>
<feature type="transmembrane region" description="Helical" evidence="2">
    <location>
        <begin position="123"/>
        <end position="147"/>
    </location>
</feature>
<reference evidence="4" key="1">
    <citation type="submission" date="2020-10" db="EMBL/GenBank/DDBJ databases">
        <title>Whole-genome sequence of Luteibacter sp. EIF3.</title>
        <authorList>
            <person name="Friedrich I."/>
            <person name="Hertel R."/>
            <person name="Daniel R."/>
        </authorList>
    </citation>
    <scope>NUCLEOTIDE SEQUENCE</scope>
    <source>
        <strain evidence="4">EIF3</strain>
    </source>
</reference>
<evidence type="ECO:0000256" key="2">
    <source>
        <dbReference type="SAM" id="Phobius"/>
    </source>
</evidence>
<proteinExistence type="predicted"/>
<organism evidence="4 5">
    <name type="scientific">Luteibacter flocculans</name>
    <dbReference type="NCBI Taxonomy" id="2780091"/>
    <lineage>
        <taxon>Bacteria</taxon>
        <taxon>Pseudomonadati</taxon>
        <taxon>Pseudomonadota</taxon>
        <taxon>Gammaproteobacteria</taxon>
        <taxon>Lysobacterales</taxon>
        <taxon>Rhodanobacteraceae</taxon>
        <taxon>Luteibacter</taxon>
    </lineage>
</organism>
<accession>A0ABY4T5X5</accession>
<feature type="region of interest" description="Disordered" evidence="1">
    <location>
        <begin position="146"/>
        <end position="165"/>
    </location>
</feature>
<dbReference type="Proteomes" id="UP001056681">
    <property type="component" value="Chromosome"/>
</dbReference>
<dbReference type="PANTHER" id="PTHR36251">
    <property type="entry name" value="FELS-1 PROPHAGE HOST SPECIFICITY PROTEIN-RELATED"/>
    <property type="match status" value="1"/>
</dbReference>
<dbReference type="Pfam" id="PF02839">
    <property type="entry name" value="CBM_5_12"/>
    <property type="match status" value="1"/>
</dbReference>
<evidence type="ECO:0000313" key="5">
    <source>
        <dbReference type="Proteomes" id="UP001056681"/>
    </source>
</evidence>
<keyword evidence="2" id="KW-1133">Transmembrane helix</keyword>
<dbReference type="InterPro" id="IPR053171">
    <property type="entry name" value="Viral_Tip_Attach_Protein"/>
</dbReference>
<dbReference type="Pfam" id="PF09327">
    <property type="entry name" value="Phage_Tail_Tip"/>
    <property type="match status" value="1"/>
</dbReference>
<feature type="domain" description="Chitin-binding type-3" evidence="3">
    <location>
        <begin position="1013"/>
        <end position="1058"/>
    </location>
</feature>
<dbReference type="RefSeq" id="WP_250340151.1">
    <property type="nucleotide sequence ID" value="NZ_CP063231.1"/>
</dbReference>
<dbReference type="InterPro" id="IPR003610">
    <property type="entry name" value="CBM5/12"/>
</dbReference>
<protein>
    <submittedName>
        <fullName evidence="4">DUF1983 domain-containing protein</fullName>
    </submittedName>
</protein>
<keyword evidence="2" id="KW-0812">Transmembrane</keyword>
<feature type="compositionally biased region" description="Polar residues" evidence="1">
    <location>
        <begin position="154"/>
        <end position="165"/>
    </location>
</feature>
<feature type="transmembrane region" description="Helical" evidence="2">
    <location>
        <begin position="93"/>
        <end position="116"/>
    </location>
</feature>
<dbReference type="InterPro" id="IPR055385">
    <property type="entry name" value="GpJ_HDII-ins2"/>
</dbReference>
<keyword evidence="5" id="KW-1185">Reference proteome</keyword>
<evidence type="ECO:0000313" key="4">
    <source>
        <dbReference type="EMBL" id="URL59629.1"/>
    </source>
</evidence>
<dbReference type="CDD" id="cd12214">
    <property type="entry name" value="ChiA1_BD"/>
    <property type="match status" value="1"/>
</dbReference>
<evidence type="ECO:0000259" key="3">
    <source>
        <dbReference type="SMART" id="SM00495"/>
    </source>
</evidence>
<dbReference type="InterPro" id="IPR015406">
    <property type="entry name" value="GpJ_CSF"/>
</dbReference>
<name>A0ABY4T5X5_9GAMM</name>
<dbReference type="Gene3D" id="2.10.10.20">
    <property type="entry name" value="Carbohydrate-binding module superfamily 5/12"/>
    <property type="match status" value="1"/>
</dbReference>
<dbReference type="Pfam" id="PF24801">
    <property type="entry name" value="FNIII-A_GpJ"/>
    <property type="match status" value="1"/>
</dbReference>
<evidence type="ECO:0000256" key="1">
    <source>
        <dbReference type="SAM" id="MobiDB-lite"/>
    </source>
</evidence>
<dbReference type="SMART" id="SM00495">
    <property type="entry name" value="ChtBD3"/>
    <property type="match status" value="1"/>
</dbReference>